<dbReference type="PRINTS" id="PR00853">
    <property type="entry name" value="XPGRADSUPER"/>
</dbReference>
<dbReference type="PANTHER" id="PTHR11081">
    <property type="entry name" value="FLAP ENDONUCLEASE FAMILY MEMBER"/>
    <property type="match status" value="1"/>
</dbReference>
<feature type="compositionally biased region" description="Basic and acidic residues" evidence="7">
    <location>
        <begin position="588"/>
        <end position="603"/>
    </location>
</feature>
<evidence type="ECO:0000259" key="8">
    <source>
        <dbReference type="SMART" id="SM00484"/>
    </source>
</evidence>
<evidence type="ECO:0000256" key="5">
    <source>
        <dbReference type="ARBA" id="ARBA00023242"/>
    </source>
</evidence>
<feature type="compositionally biased region" description="Polar residues" evidence="7">
    <location>
        <begin position="650"/>
        <end position="670"/>
    </location>
</feature>
<dbReference type="GO" id="GO:0046872">
    <property type="term" value="F:metal ion binding"/>
    <property type="evidence" value="ECO:0007669"/>
    <property type="project" value="UniProtKB-UniRule"/>
</dbReference>
<dbReference type="InterPro" id="IPR029060">
    <property type="entry name" value="PIN-like_dom_sf"/>
</dbReference>
<accession>A0AAV4IMH5</accession>
<comment type="subcellular location">
    <subcellularLocation>
        <location evidence="1 6">Nucleus</location>
    </subcellularLocation>
</comment>
<feature type="compositionally biased region" description="Low complexity" evidence="7">
    <location>
        <begin position="876"/>
        <end position="894"/>
    </location>
</feature>
<dbReference type="GO" id="GO:0005634">
    <property type="term" value="C:nucleus"/>
    <property type="evidence" value="ECO:0007669"/>
    <property type="project" value="UniProtKB-SubCell"/>
</dbReference>
<dbReference type="CDD" id="cd09857">
    <property type="entry name" value="PIN_EXO1"/>
    <property type="match status" value="1"/>
</dbReference>
<dbReference type="InterPro" id="IPR006086">
    <property type="entry name" value="XPG-I_dom"/>
</dbReference>
<comment type="caution">
    <text evidence="10">The sequence shown here is derived from an EMBL/GenBank/DDBJ whole genome shotgun (WGS) entry which is preliminary data.</text>
</comment>
<organism evidence="10 11">
    <name type="scientific">Elysia marginata</name>
    <dbReference type="NCBI Taxonomy" id="1093978"/>
    <lineage>
        <taxon>Eukaryota</taxon>
        <taxon>Metazoa</taxon>
        <taxon>Spiralia</taxon>
        <taxon>Lophotrochozoa</taxon>
        <taxon>Mollusca</taxon>
        <taxon>Gastropoda</taxon>
        <taxon>Heterobranchia</taxon>
        <taxon>Euthyneura</taxon>
        <taxon>Panpulmonata</taxon>
        <taxon>Sacoglossa</taxon>
        <taxon>Placobranchoidea</taxon>
        <taxon>Plakobranchidae</taxon>
        <taxon>Elysia</taxon>
    </lineage>
</organism>
<keyword evidence="3 6" id="KW-0227">DNA damage</keyword>
<dbReference type="GO" id="GO:0003677">
    <property type="term" value="F:DNA binding"/>
    <property type="evidence" value="ECO:0007669"/>
    <property type="project" value="UniProtKB-UniRule"/>
</dbReference>
<gene>
    <name evidence="10" type="ORF">ElyMa_003090100</name>
</gene>
<dbReference type="Gene3D" id="3.40.50.1010">
    <property type="entry name" value="5'-nuclease"/>
    <property type="match status" value="1"/>
</dbReference>
<feature type="compositionally biased region" description="Basic residues" evidence="7">
    <location>
        <begin position="410"/>
        <end position="423"/>
    </location>
</feature>
<dbReference type="InterPro" id="IPR044752">
    <property type="entry name" value="PIN-like_EXO1"/>
</dbReference>
<dbReference type="GO" id="GO:0006310">
    <property type="term" value="P:DNA recombination"/>
    <property type="evidence" value="ECO:0007669"/>
    <property type="project" value="TreeGrafter"/>
</dbReference>
<feature type="compositionally biased region" description="Basic and acidic residues" evidence="7">
    <location>
        <begin position="766"/>
        <end position="783"/>
    </location>
</feature>
<evidence type="ECO:0000256" key="2">
    <source>
        <dbReference type="ARBA" id="ARBA00022759"/>
    </source>
</evidence>
<feature type="compositionally biased region" description="Polar residues" evidence="7">
    <location>
        <begin position="629"/>
        <end position="640"/>
    </location>
</feature>
<evidence type="ECO:0000256" key="6">
    <source>
        <dbReference type="RuleBase" id="RU910737"/>
    </source>
</evidence>
<dbReference type="Pfam" id="PF00867">
    <property type="entry name" value="XPG_I"/>
    <property type="match status" value="1"/>
</dbReference>
<dbReference type="InterPro" id="IPR006085">
    <property type="entry name" value="XPG_DNA_repair_N"/>
</dbReference>
<name>A0AAV4IMH5_9GAST</name>
<comment type="cofactor">
    <cofactor evidence="6">
        <name>Mg(2+)</name>
        <dbReference type="ChEBI" id="CHEBI:18420"/>
    </cofactor>
    <text evidence="6">Binds 2 magnesium ions per subunit. They probably participate in the reaction catalyzed by the enzyme. May bind an additional third magnesium ion after substrate binding.</text>
</comment>
<dbReference type="Pfam" id="PF00752">
    <property type="entry name" value="XPG_N"/>
    <property type="match status" value="1"/>
</dbReference>
<feature type="region of interest" description="Disordered" evidence="7">
    <location>
        <begin position="519"/>
        <end position="794"/>
    </location>
</feature>
<reference evidence="10 11" key="1">
    <citation type="journal article" date="2021" name="Elife">
        <title>Chloroplast acquisition without the gene transfer in kleptoplastic sea slugs, Plakobranchus ocellatus.</title>
        <authorList>
            <person name="Maeda T."/>
            <person name="Takahashi S."/>
            <person name="Yoshida T."/>
            <person name="Shimamura S."/>
            <person name="Takaki Y."/>
            <person name="Nagai Y."/>
            <person name="Toyoda A."/>
            <person name="Suzuki Y."/>
            <person name="Arimoto A."/>
            <person name="Ishii H."/>
            <person name="Satoh N."/>
            <person name="Nishiyama T."/>
            <person name="Hasebe M."/>
            <person name="Maruyama T."/>
            <person name="Minagawa J."/>
            <person name="Obokata J."/>
            <person name="Shigenobu S."/>
        </authorList>
    </citation>
    <scope>NUCLEOTIDE SEQUENCE [LARGE SCALE GENOMIC DNA]</scope>
</reference>
<proteinExistence type="inferred from homology"/>
<dbReference type="FunFam" id="3.40.50.1010:FF:000002">
    <property type="entry name" value="Exonuclease 1, putative"/>
    <property type="match status" value="1"/>
</dbReference>
<evidence type="ECO:0000256" key="4">
    <source>
        <dbReference type="ARBA" id="ARBA00023204"/>
    </source>
</evidence>
<dbReference type="PROSITE" id="PS00842">
    <property type="entry name" value="XPG_2"/>
    <property type="match status" value="1"/>
</dbReference>
<feature type="region of interest" description="Disordered" evidence="7">
    <location>
        <begin position="810"/>
        <end position="848"/>
    </location>
</feature>
<keyword evidence="6" id="KW-0228">DNA excision</keyword>
<feature type="region of interest" description="Disordered" evidence="7">
    <location>
        <begin position="871"/>
        <end position="941"/>
    </location>
</feature>
<evidence type="ECO:0000313" key="11">
    <source>
        <dbReference type="Proteomes" id="UP000762676"/>
    </source>
</evidence>
<comment type="similarity">
    <text evidence="6">Belongs to the XPG/RAD2 endonuclease family. EXO1 subfamily.</text>
</comment>
<dbReference type="EMBL" id="BMAT01006382">
    <property type="protein sequence ID" value="GFS11584.1"/>
    <property type="molecule type" value="Genomic_DNA"/>
</dbReference>
<comment type="function">
    <text evidence="6">5'-&gt;3' double-stranded DNA exonuclease which may also possess a cryptic 3'-&gt;5' double-stranded DNA exonuclease activity. Functions in DNA mismatch repair.</text>
</comment>
<evidence type="ECO:0000259" key="9">
    <source>
        <dbReference type="SMART" id="SM00485"/>
    </source>
</evidence>
<keyword evidence="6" id="KW-0267">Excision nuclease</keyword>
<dbReference type="GO" id="GO:0006298">
    <property type="term" value="P:mismatch repair"/>
    <property type="evidence" value="ECO:0007669"/>
    <property type="project" value="TreeGrafter"/>
</dbReference>
<keyword evidence="6" id="KW-0540">Nuclease</keyword>
<feature type="region of interest" description="Disordered" evidence="7">
    <location>
        <begin position="364"/>
        <end position="461"/>
    </location>
</feature>
<keyword evidence="2" id="KW-0255">Endonuclease</keyword>
<dbReference type="GO" id="GO:0035312">
    <property type="term" value="F:5'-3' DNA exonuclease activity"/>
    <property type="evidence" value="ECO:0007669"/>
    <property type="project" value="UniProtKB-UniRule"/>
</dbReference>
<feature type="compositionally biased region" description="Polar residues" evidence="7">
    <location>
        <begin position="754"/>
        <end position="765"/>
    </location>
</feature>
<dbReference type="InterPro" id="IPR006084">
    <property type="entry name" value="XPG/Rad2"/>
</dbReference>
<feature type="domain" description="XPG N-terminal" evidence="9">
    <location>
        <begin position="1"/>
        <end position="99"/>
    </location>
</feature>
<keyword evidence="6" id="KW-0479">Metal-binding</keyword>
<keyword evidence="6 10" id="KW-0269">Exonuclease</keyword>
<keyword evidence="6" id="KW-0378">Hydrolase</keyword>
<dbReference type="SUPFAM" id="SSF88723">
    <property type="entry name" value="PIN domain-like"/>
    <property type="match status" value="1"/>
</dbReference>
<keyword evidence="6" id="KW-0238">DNA-binding</keyword>
<evidence type="ECO:0000256" key="7">
    <source>
        <dbReference type="SAM" id="MobiDB-lite"/>
    </source>
</evidence>
<dbReference type="PANTHER" id="PTHR11081:SF8">
    <property type="entry name" value="EXONUCLEASE 1"/>
    <property type="match status" value="1"/>
</dbReference>
<feature type="compositionally biased region" description="Basic and acidic residues" evidence="7">
    <location>
        <begin position="364"/>
        <end position="383"/>
    </location>
</feature>
<feature type="compositionally biased region" description="Polar residues" evidence="7">
    <location>
        <begin position="680"/>
        <end position="691"/>
    </location>
</feature>
<dbReference type="Proteomes" id="UP000762676">
    <property type="component" value="Unassembled WGS sequence"/>
</dbReference>
<feature type="domain" description="XPG-I" evidence="8">
    <location>
        <begin position="138"/>
        <end position="217"/>
    </location>
</feature>
<dbReference type="InterPro" id="IPR019974">
    <property type="entry name" value="XPG_CS"/>
</dbReference>
<dbReference type="PROSITE" id="PS00841">
    <property type="entry name" value="XPG_1"/>
    <property type="match status" value="1"/>
</dbReference>
<evidence type="ECO:0000256" key="3">
    <source>
        <dbReference type="ARBA" id="ARBA00022763"/>
    </source>
</evidence>
<feature type="compositionally biased region" description="Polar residues" evidence="7">
    <location>
        <begin position="520"/>
        <end position="531"/>
    </location>
</feature>
<dbReference type="EC" id="3.1.-.-" evidence="6"/>
<keyword evidence="11" id="KW-1185">Reference proteome</keyword>
<dbReference type="SMART" id="SM00484">
    <property type="entry name" value="XPGI"/>
    <property type="match status" value="1"/>
</dbReference>
<protein>
    <recommendedName>
        <fullName evidence="6">Exonuclease 1</fullName>
        <ecNumber evidence="6">3.1.-.-</ecNumber>
    </recommendedName>
</protein>
<feature type="compositionally biased region" description="Polar residues" evidence="7">
    <location>
        <begin position="559"/>
        <end position="570"/>
    </location>
</feature>
<keyword evidence="5 6" id="KW-0539">Nucleus</keyword>
<dbReference type="SMART" id="SM00485">
    <property type="entry name" value="XPGN"/>
    <property type="match status" value="1"/>
</dbReference>
<keyword evidence="4 6" id="KW-0234">DNA repair</keyword>
<dbReference type="GO" id="GO:0017108">
    <property type="term" value="F:5'-flap endonuclease activity"/>
    <property type="evidence" value="ECO:0007669"/>
    <property type="project" value="TreeGrafter"/>
</dbReference>
<feature type="compositionally biased region" description="Basic and acidic residues" evidence="7">
    <location>
        <begin position="716"/>
        <end position="725"/>
    </location>
</feature>
<evidence type="ECO:0000313" key="10">
    <source>
        <dbReference type="EMBL" id="GFS11584.1"/>
    </source>
</evidence>
<sequence length="941" mass="104483">MGIQGLLPFLKQIHQPVNISDFKGCTVAVDAYCWLHKGAFSCAEKLAMGEKTEQYVYYCMKYVDNLLRKGLKPILVFDGCHLKSKEDVEKTRRSRRELNRKKAAQFLREGKRSEAKECLQKCVDITPQMALNLMNVCRDRGVDCIVAPYEADAQLAYLNLSGVAQLVVTEDSDLLLFGCEKLLKKLPTYLKMNLAVTDEYVEKFICADNTFLYQLVFDPLQRKMIPLNPYAPEVDTSQLDYAGRYMPQEQAYQIALGNVDIHTHKHIAFFDPATFKPKTNEKQQYRHELSIWDPKYRIKTSGSPCKTIQANVAGDRQPPSLQGKTRTVRVDLPRRNMVASEIITEPGKITPAAEKVLMSQYKAQDEVPEDHNDTVESSQKENFVDDDAPCGDMSLEDGHSTEDDEDERTKPKKSPNKGKKRKTPSWLEETAIEEKVETRTGNTMTLLGSPEPGPSPDKRRNVFAVSPAKKMGRFNLEVHALRVKSRYFGASAADAVKTKTPTPALNSQDVTPLCEEKSEVYQTNRKTCSTSPKHRVRTMMENVATKSKSEQDEHEESSEVSQPNRKSSLASPKHRLLSMFENAPIKIQSDKNKQECITKKEPTKAGLHKYFSAKLAPTDELPSGVDTKPQASNTEPSRSSGVDLIARTPKASSKSGIKSRLSAFSWSTSGPMARHLVQRPGSNMQTGNVSGSAEARRERGEPQVNLVESLDCEEIQSDKDSEKSTDSGISDGLDCATQSPSSKGEEKSPYKAQDNLQYTESSMAQRQDHSGRKPDKHGEKDQSAESDLGDEVTELQSCSYREYIQGLGESALSTDAQSPAVAVSSEVAREGLEMTTGQDCPPTPTYSQRSSVASIDSFCLDSSQNVVDLTETDIDSQNSQTSWSSTGSRSSQHSALSKGCRISGLSRLSKTKVKPGVKRSTNQPPAGQPSIMDMMSKSKYW</sequence>
<keyword evidence="6" id="KW-0460">Magnesium</keyword>
<dbReference type="AlphaFoldDB" id="A0AAV4IMH5"/>
<evidence type="ECO:0000256" key="1">
    <source>
        <dbReference type="ARBA" id="ARBA00004123"/>
    </source>
</evidence>